<evidence type="ECO:0000256" key="1">
    <source>
        <dbReference type="SAM" id="MobiDB-lite"/>
    </source>
</evidence>
<sequence length="211" mass="23711">MSSASSSPIVICGYSSPRLASPSVTVPYQRLQSPKETFVAFVTSIKDPLNLHLDIYFPAHIEARYSKALSYEYKFLSEECSGGPGIIQTRKTYVTHLKGIELIADENYRLNSKAAYIYLMQHITVQGGWVLCSVGDTDIHLRLLVNIFDVITKVSINKSMLSVISPRTGKPVVKRYTKKEHVSQESNVPKAEQENRGFTPSNKEYHLVLDK</sequence>
<reference evidence="2" key="1">
    <citation type="submission" date="2018-10" db="EMBL/GenBank/DDBJ databases">
        <title>Hidden diversity of soil giant viruses.</title>
        <authorList>
            <person name="Schulz F."/>
            <person name="Alteio L."/>
            <person name="Goudeau D."/>
            <person name="Ryan E.M."/>
            <person name="Malmstrom R.R."/>
            <person name="Blanchard J."/>
            <person name="Woyke T."/>
        </authorList>
    </citation>
    <scope>NUCLEOTIDE SEQUENCE</scope>
    <source>
        <strain evidence="2">SOV1</strain>
    </source>
</reference>
<proteinExistence type="predicted"/>
<organism evidence="2">
    <name type="scientific">Solivirus sp</name>
    <dbReference type="NCBI Taxonomy" id="2487772"/>
    <lineage>
        <taxon>Viruses</taxon>
        <taxon>Pithoviruses</taxon>
    </lineage>
</organism>
<dbReference type="EMBL" id="MK072491">
    <property type="protein sequence ID" value="AYV86005.1"/>
    <property type="molecule type" value="Genomic_DNA"/>
</dbReference>
<accession>A0A3G5AFK8</accession>
<name>A0A3G5AFK8_9VIRU</name>
<evidence type="ECO:0000313" key="2">
    <source>
        <dbReference type="EMBL" id="AYV86005.1"/>
    </source>
</evidence>
<gene>
    <name evidence="2" type="ORF">Solivirus3_5</name>
</gene>
<feature type="region of interest" description="Disordered" evidence="1">
    <location>
        <begin position="178"/>
        <end position="211"/>
    </location>
</feature>
<protein>
    <submittedName>
        <fullName evidence="2">Uncharacterized protein</fullName>
    </submittedName>
</protein>